<proteinExistence type="predicted"/>
<gene>
    <name evidence="2" type="ORF">H0B56_19050</name>
</gene>
<evidence type="ECO:0000313" key="3">
    <source>
        <dbReference type="Proteomes" id="UP000582974"/>
    </source>
</evidence>
<dbReference type="EMBL" id="JACCKD010000008">
    <property type="protein sequence ID" value="MBA0127646.1"/>
    <property type="molecule type" value="Genomic_DNA"/>
</dbReference>
<organism evidence="2 3">
    <name type="scientific">Haloechinothrix aidingensis</name>
    <dbReference type="NCBI Taxonomy" id="2752311"/>
    <lineage>
        <taxon>Bacteria</taxon>
        <taxon>Bacillati</taxon>
        <taxon>Actinomycetota</taxon>
        <taxon>Actinomycetes</taxon>
        <taxon>Pseudonocardiales</taxon>
        <taxon>Pseudonocardiaceae</taxon>
        <taxon>Haloechinothrix</taxon>
    </lineage>
</organism>
<feature type="transmembrane region" description="Helical" evidence="1">
    <location>
        <begin position="65"/>
        <end position="83"/>
    </location>
</feature>
<protein>
    <submittedName>
        <fullName evidence="2">Uncharacterized protein</fullName>
    </submittedName>
</protein>
<comment type="caution">
    <text evidence="2">The sequence shown here is derived from an EMBL/GenBank/DDBJ whole genome shotgun (WGS) entry which is preliminary data.</text>
</comment>
<dbReference type="AlphaFoldDB" id="A0A838AEB8"/>
<keyword evidence="1" id="KW-0472">Membrane</keyword>
<feature type="transmembrane region" description="Helical" evidence="1">
    <location>
        <begin position="32"/>
        <end position="53"/>
    </location>
</feature>
<evidence type="ECO:0000313" key="2">
    <source>
        <dbReference type="EMBL" id="MBA0127646.1"/>
    </source>
</evidence>
<reference evidence="2 3" key="1">
    <citation type="submission" date="2020-07" db="EMBL/GenBank/DDBJ databases">
        <title>Genome of Haloechinothrix sp.</title>
        <authorList>
            <person name="Tang S.-K."/>
            <person name="Yang L."/>
            <person name="Zhu W.-Y."/>
        </authorList>
    </citation>
    <scope>NUCLEOTIDE SEQUENCE [LARGE SCALE GENOMIC DNA]</scope>
    <source>
        <strain evidence="2 3">YIM 98757</strain>
    </source>
</reference>
<feature type="transmembrane region" description="Helical" evidence="1">
    <location>
        <begin position="95"/>
        <end position="116"/>
    </location>
</feature>
<accession>A0A838AEB8</accession>
<name>A0A838AEB8_9PSEU</name>
<keyword evidence="3" id="KW-1185">Reference proteome</keyword>
<keyword evidence="1" id="KW-0812">Transmembrane</keyword>
<sequence length="120" mass="12860">MNRYESVEPAGRAESFEESESRARTVRRVNGLVTLVCGLFAAVLAVHIVLFVANADFGNPFAHFVSHWASGVSLGLGDLFLAGNEKLRVALNQGLAAVLWLLIGALITTLISRVVLPRGS</sequence>
<dbReference type="Proteomes" id="UP000582974">
    <property type="component" value="Unassembled WGS sequence"/>
</dbReference>
<evidence type="ECO:0000256" key="1">
    <source>
        <dbReference type="SAM" id="Phobius"/>
    </source>
</evidence>
<keyword evidence="1" id="KW-1133">Transmembrane helix</keyword>